<dbReference type="HAMAP" id="MF_01914">
    <property type="entry name" value="LPS_assembly_LptA"/>
    <property type="match status" value="1"/>
</dbReference>
<keyword evidence="2 4" id="KW-0732">Signal</keyword>
<evidence type="ECO:0000256" key="1">
    <source>
        <dbReference type="ARBA" id="ARBA00022448"/>
    </source>
</evidence>
<comment type="similarity">
    <text evidence="4">Belongs to the LptA family.</text>
</comment>
<dbReference type="Proteomes" id="UP001596031">
    <property type="component" value="Unassembled WGS sequence"/>
</dbReference>
<dbReference type="Gene3D" id="2.60.450.10">
    <property type="entry name" value="Lipopolysaccharide (LPS) transport protein A like domain"/>
    <property type="match status" value="1"/>
</dbReference>
<sequence precursor="true">MKNRLHHMIAAAFLSLLSLSASAERADSLKQAVINFDSLDVDEVTQTRILTGNVILTRGTLTLKSDRALLKESPEGYMSVTLTSGPGRVATFRQKRDGGPDLWMEGQAERIEYDERQELVKLFSKAIVRQLENGRLTNELEGAYISYDSRREVATVRNDASGESRAGGGRGTLIIAPRRTAPGAAAPAAPAPGAQARPATTPAGKP</sequence>
<feature type="chain" id="PRO_5044912651" description="Lipopolysaccharide export system protein LptA" evidence="4">
    <location>
        <begin position="24"/>
        <end position="206"/>
    </location>
</feature>
<dbReference type="Pfam" id="PF03968">
    <property type="entry name" value="LptD_N"/>
    <property type="match status" value="1"/>
</dbReference>
<organism evidence="7 8">
    <name type="scientific">Massilia jejuensis</name>
    <dbReference type="NCBI Taxonomy" id="648894"/>
    <lineage>
        <taxon>Bacteria</taxon>
        <taxon>Pseudomonadati</taxon>
        <taxon>Pseudomonadota</taxon>
        <taxon>Betaproteobacteria</taxon>
        <taxon>Burkholderiales</taxon>
        <taxon>Oxalobacteraceae</taxon>
        <taxon>Telluria group</taxon>
        <taxon>Massilia</taxon>
    </lineage>
</organism>
<comment type="subcellular location">
    <subcellularLocation>
        <location evidence="4">Periplasm</location>
    </subcellularLocation>
</comment>
<keyword evidence="8" id="KW-1185">Reference proteome</keyword>
<comment type="function">
    <text evidence="4">Involved in the assembly of lipopolysaccharide (LPS). Required for the translocation of LPS from the inner membrane to the outer membrane.</text>
</comment>
<name>A0ABW0PMU5_9BURK</name>
<accession>A0ABW0PMU5</accession>
<evidence type="ECO:0000256" key="2">
    <source>
        <dbReference type="ARBA" id="ARBA00022729"/>
    </source>
</evidence>
<comment type="caution">
    <text evidence="7">The sequence shown here is derived from an EMBL/GenBank/DDBJ whole genome shotgun (WGS) entry which is preliminary data.</text>
</comment>
<protein>
    <recommendedName>
        <fullName evidence="4">Lipopolysaccharide export system protein LptA</fullName>
    </recommendedName>
</protein>
<comment type="subunit">
    <text evidence="4">Component of the lipopolysaccharide transport and assembly complex.</text>
</comment>
<feature type="domain" description="Organic solvent tolerance-like N-terminal" evidence="6">
    <location>
        <begin position="35"/>
        <end position="152"/>
    </location>
</feature>
<dbReference type="InterPro" id="IPR052037">
    <property type="entry name" value="LPS_export_LptA"/>
</dbReference>
<gene>
    <name evidence="4 7" type="primary">lptA</name>
    <name evidence="7" type="ORF">ACFPOU_23020</name>
</gene>
<evidence type="ECO:0000256" key="5">
    <source>
        <dbReference type="SAM" id="MobiDB-lite"/>
    </source>
</evidence>
<evidence type="ECO:0000313" key="8">
    <source>
        <dbReference type="Proteomes" id="UP001596031"/>
    </source>
</evidence>
<reference evidence="8" key="1">
    <citation type="journal article" date="2019" name="Int. J. Syst. Evol. Microbiol.">
        <title>The Global Catalogue of Microorganisms (GCM) 10K type strain sequencing project: providing services to taxonomists for standard genome sequencing and annotation.</title>
        <authorList>
            <consortium name="The Broad Institute Genomics Platform"/>
            <consortium name="The Broad Institute Genome Sequencing Center for Infectious Disease"/>
            <person name="Wu L."/>
            <person name="Ma J."/>
        </authorList>
    </citation>
    <scope>NUCLEOTIDE SEQUENCE [LARGE SCALE GENOMIC DNA]</scope>
    <source>
        <strain evidence="8">CCUG 38813</strain>
    </source>
</reference>
<dbReference type="PANTHER" id="PTHR36504">
    <property type="entry name" value="LIPOPOLYSACCHARIDE EXPORT SYSTEM PROTEIN LPTA"/>
    <property type="match status" value="1"/>
</dbReference>
<feature type="compositionally biased region" description="Low complexity" evidence="5">
    <location>
        <begin position="176"/>
        <end position="206"/>
    </location>
</feature>
<keyword evidence="3 4" id="KW-0574">Periplasm</keyword>
<dbReference type="PANTHER" id="PTHR36504:SF1">
    <property type="entry name" value="LIPOPOLYSACCHARIDE EXPORT SYSTEM PROTEIN LPTA"/>
    <property type="match status" value="1"/>
</dbReference>
<dbReference type="InterPro" id="IPR005653">
    <property type="entry name" value="OstA-like_N"/>
</dbReference>
<feature type="signal peptide" evidence="4">
    <location>
        <begin position="1"/>
        <end position="23"/>
    </location>
</feature>
<evidence type="ECO:0000256" key="4">
    <source>
        <dbReference type="HAMAP-Rule" id="MF_01914"/>
    </source>
</evidence>
<feature type="region of interest" description="Disordered" evidence="5">
    <location>
        <begin position="158"/>
        <end position="206"/>
    </location>
</feature>
<dbReference type="RefSeq" id="WP_379727210.1">
    <property type="nucleotide sequence ID" value="NZ_JBHSMS010000081.1"/>
</dbReference>
<evidence type="ECO:0000256" key="3">
    <source>
        <dbReference type="ARBA" id="ARBA00022764"/>
    </source>
</evidence>
<dbReference type="NCBIfam" id="TIGR03002">
    <property type="entry name" value="outer_YhbN_LptA"/>
    <property type="match status" value="1"/>
</dbReference>
<keyword evidence="1 4" id="KW-0813">Transport</keyword>
<dbReference type="EMBL" id="JBHSMS010000081">
    <property type="protein sequence ID" value="MFC5513980.1"/>
    <property type="molecule type" value="Genomic_DNA"/>
</dbReference>
<proteinExistence type="inferred from homology"/>
<evidence type="ECO:0000313" key="7">
    <source>
        <dbReference type="EMBL" id="MFC5513980.1"/>
    </source>
</evidence>
<dbReference type="InterPro" id="IPR014340">
    <property type="entry name" value="LptA"/>
</dbReference>
<evidence type="ECO:0000259" key="6">
    <source>
        <dbReference type="Pfam" id="PF03968"/>
    </source>
</evidence>